<dbReference type="STRING" id="640938.TR210_1228"/>
<protein>
    <submittedName>
        <fullName evidence="4">DUF218 domain-containing protein</fullName>
    </submittedName>
</protein>
<dbReference type="CDD" id="cd06259">
    <property type="entry name" value="YdcF-like"/>
    <property type="match status" value="1"/>
</dbReference>
<feature type="transmembrane region" description="Helical" evidence="1">
    <location>
        <begin position="21"/>
        <end position="44"/>
    </location>
</feature>
<keyword evidence="1" id="KW-0812">Transmembrane</keyword>
<dbReference type="PANTHER" id="PTHR30336">
    <property type="entry name" value="INNER MEMBRANE PROTEIN, PROBABLE PERMEASE"/>
    <property type="match status" value="1"/>
</dbReference>
<dbReference type="GO" id="GO:0005886">
    <property type="term" value="C:plasma membrane"/>
    <property type="evidence" value="ECO:0007669"/>
    <property type="project" value="TreeGrafter"/>
</dbReference>
<dbReference type="GO" id="GO:0043164">
    <property type="term" value="P:Gram-negative-bacterium-type cell wall biogenesis"/>
    <property type="evidence" value="ECO:0007669"/>
    <property type="project" value="TreeGrafter"/>
</dbReference>
<feature type="domain" description="DUF218" evidence="2">
    <location>
        <begin position="58"/>
        <end position="163"/>
    </location>
</feature>
<dbReference type="Gene3D" id="3.40.50.620">
    <property type="entry name" value="HUPs"/>
    <property type="match status" value="1"/>
</dbReference>
<evidence type="ECO:0000313" key="3">
    <source>
        <dbReference type="EMBL" id="CZQ94460.1"/>
    </source>
</evidence>
<organism evidence="3 5">
    <name type="scientific">Trichococcus ilyis</name>
    <dbReference type="NCBI Taxonomy" id="640938"/>
    <lineage>
        <taxon>Bacteria</taxon>
        <taxon>Bacillati</taxon>
        <taxon>Bacillota</taxon>
        <taxon>Bacilli</taxon>
        <taxon>Lactobacillales</taxon>
        <taxon>Carnobacteriaceae</taxon>
        <taxon>Trichococcus</taxon>
    </lineage>
</organism>
<dbReference type="Proteomes" id="UP000076878">
    <property type="component" value="Unassembled WGS sequence"/>
</dbReference>
<evidence type="ECO:0000256" key="1">
    <source>
        <dbReference type="SAM" id="Phobius"/>
    </source>
</evidence>
<dbReference type="EMBL" id="FNYT01000006">
    <property type="protein sequence ID" value="SEJ02171.1"/>
    <property type="molecule type" value="Genomic_DNA"/>
</dbReference>
<name>A0A143YML0_9LACT</name>
<keyword evidence="1" id="KW-0472">Membrane</keyword>
<proteinExistence type="predicted"/>
<evidence type="ECO:0000259" key="2">
    <source>
        <dbReference type="Pfam" id="PF02698"/>
    </source>
</evidence>
<dbReference type="RefSeq" id="WP_068622635.1">
    <property type="nucleotide sequence ID" value="NZ_FJNB01000007.1"/>
</dbReference>
<evidence type="ECO:0000313" key="4">
    <source>
        <dbReference type="EMBL" id="SEJ02171.1"/>
    </source>
</evidence>
<reference evidence="4 6" key="2">
    <citation type="submission" date="2016-10" db="EMBL/GenBank/DDBJ databases">
        <authorList>
            <person name="Varghese N."/>
            <person name="Submissions S."/>
        </authorList>
    </citation>
    <scope>NUCLEOTIDE SEQUENCE [LARGE SCALE GENOMIC DNA]</scope>
    <source>
        <strain evidence="4 6">DSM 22150</strain>
    </source>
</reference>
<dbReference type="Proteomes" id="UP000199280">
    <property type="component" value="Unassembled WGS sequence"/>
</dbReference>
<dbReference type="InterPro" id="IPR051599">
    <property type="entry name" value="Cell_Envelope_Assoc"/>
</dbReference>
<dbReference type="AlphaFoldDB" id="A0A143YML0"/>
<dbReference type="InterPro" id="IPR014729">
    <property type="entry name" value="Rossmann-like_a/b/a_fold"/>
</dbReference>
<sequence length="216" mass="23931">MANYPFDKERSLLKTDESTRITMLLLNVFLVVTAVSLAVSFYIIANLEIDEEPAVSDIIIVPEGAPERGIKAAGLLEEGYSRSGKIIVSPLLVEAELLHLQPYGELGMMDDSILADYQATSTWTNAVYSIALMEENGYDSAIVVSSDYHMNRVKYSFEKAAKGKELDFTYVSAGGPYGLPWIETQLGRRLAQYEIFKTVGYWLGLYNFIDIGEGGS</sequence>
<keyword evidence="1" id="KW-1133">Transmembrane helix</keyword>
<keyword evidence="6" id="KW-1185">Reference proteome</keyword>
<gene>
    <name evidence="4" type="ORF">SAMN05216375_10678</name>
    <name evidence="3" type="ORF">TR210_1228</name>
</gene>
<reference evidence="3 5" key="1">
    <citation type="submission" date="2016-02" db="EMBL/GenBank/DDBJ databases">
        <authorList>
            <person name="Wen L."/>
            <person name="He K."/>
            <person name="Yang H."/>
        </authorList>
    </citation>
    <scope>NUCLEOTIDE SEQUENCE [LARGE SCALE GENOMIC DNA]</scope>
    <source>
        <strain evidence="3">Trichococcus_R210</strain>
    </source>
</reference>
<dbReference type="PANTHER" id="PTHR30336:SF4">
    <property type="entry name" value="ENVELOPE BIOGENESIS FACTOR ELYC"/>
    <property type="match status" value="1"/>
</dbReference>
<accession>A0A143YML0</accession>
<evidence type="ECO:0000313" key="6">
    <source>
        <dbReference type="Proteomes" id="UP000199280"/>
    </source>
</evidence>
<dbReference type="GO" id="GO:0000270">
    <property type="term" value="P:peptidoglycan metabolic process"/>
    <property type="evidence" value="ECO:0007669"/>
    <property type="project" value="TreeGrafter"/>
</dbReference>
<dbReference type="EMBL" id="FJNB01000007">
    <property type="protein sequence ID" value="CZQ94460.1"/>
    <property type="molecule type" value="Genomic_DNA"/>
</dbReference>
<dbReference type="OrthoDB" id="9782395at2"/>
<dbReference type="Pfam" id="PF02698">
    <property type="entry name" value="DUF218"/>
    <property type="match status" value="1"/>
</dbReference>
<evidence type="ECO:0000313" key="5">
    <source>
        <dbReference type="Proteomes" id="UP000076878"/>
    </source>
</evidence>
<dbReference type="InterPro" id="IPR003848">
    <property type="entry name" value="DUF218"/>
</dbReference>